<comment type="caution">
    <text evidence="1">The sequence shown here is derived from an EMBL/GenBank/DDBJ whole genome shotgun (WGS) entry which is preliminary data.</text>
</comment>
<gene>
    <name evidence="1" type="ORF">HPB47_015362</name>
</gene>
<dbReference type="EMBL" id="JABSTQ010003935">
    <property type="protein sequence ID" value="KAG0443030.1"/>
    <property type="molecule type" value="Genomic_DNA"/>
</dbReference>
<dbReference type="Proteomes" id="UP000805193">
    <property type="component" value="Unassembled WGS sequence"/>
</dbReference>
<evidence type="ECO:0000313" key="2">
    <source>
        <dbReference type="Proteomes" id="UP000805193"/>
    </source>
</evidence>
<keyword evidence="2" id="KW-1185">Reference proteome</keyword>
<reference evidence="1 2" key="1">
    <citation type="journal article" date="2020" name="Cell">
        <title>Large-Scale Comparative Analyses of Tick Genomes Elucidate Their Genetic Diversity and Vector Capacities.</title>
        <authorList>
            <consortium name="Tick Genome and Microbiome Consortium (TIGMIC)"/>
            <person name="Jia N."/>
            <person name="Wang J."/>
            <person name="Shi W."/>
            <person name="Du L."/>
            <person name="Sun Y."/>
            <person name="Zhan W."/>
            <person name="Jiang J.F."/>
            <person name="Wang Q."/>
            <person name="Zhang B."/>
            <person name="Ji P."/>
            <person name="Bell-Sakyi L."/>
            <person name="Cui X.M."/>
            <person name="Yuan T.T."/>
            <person name="Jiang B.G."/>
            <person name="Yang W.F."/>
            <person name="Lam T.T."/>
            <person name="Chang Q.C."/>
            <person name="Ding S.J."/>
            <person name="Wang X.J."/>
            <person name="Zhu J.G."/>
            <person name="Ruan X.D."/>
            <person name="Zhao L."/>
            <person name="Wei J.T."/>
            <person name="Ye R.Z."/>
            <person name="Que T.C."/>
            <person name="Du C.H."/>
            <person name="Zhou Y.H."/>
            <person name="Cheng J.X."/>
            <person name="Dai P.F."/>
            <person name="Guo W.B."/>
            <person name="Han X.H."/>
            <person name="Huang E.J."/>
            <person name="Li L.F."/>
            <person name="Wei W."/>
            <person name="Gao Y.C."/>
            <person name="Liu J.Z."/>
            <person name="Shao H.Z."/>
            <person name="Wang X."/>
            <person name="Wang C.C."/>
            <person name="Yang T.C."/>
            <person name="Huo Q.B."/>
            <person name="Li W."/>
            <person name="Chen H.Y."/>
            <person name="Chen S.E."/>
            <person name="Zhou L.G."/>
            <person name="Ni X.B."/>
            <person name="Tian J.H."/>
            <person name="Sheng Y."/>
            <person name="Liu T."/>
            <person name="Pan Y.S."/>
            <person name="Xia L.Y."/>
            <person name="Li J."/>
            <person name="Zhao F."/>
            <person name="Cao W.C."/>
        </authorList>
    </citation>
    <scope>NUCLEOTIDE SEQUENCE [LARGE SCALE GENOMIC DNA]</scope>
    <source>
        <strain evidence="1">Iper-2018</strain>
    </source>
</reference>
<protein>
    <submittedName>
        <fullName evidence="1">Uncharacterized protein</fullName>
    </submittedName>
</protein>
<organism evidence="1 2">
    <name type="scientific">Ixodes persulcatus</name>
    <name type="common">Taiga tick</name>
    <dbReference type="NCBI Taxonomy" id="34615"/>
    <lineage>
        <taxon>Eukaryota</taxon>
        <taxon>Metazoa</taxon>
        <taxon>Ecdysozoa</taxon>
        <taxon>Arthropoda</taxon>
        <taxon>Chelicerata</taxon>
        <taxon>Arachnida</taxon>
        <taxon>Acari</taxon>
        <taxon>Parasitiformes</taxon>
        <taxon>Ixodida</taxon>
        <taxon>Ixodoidea</taxon>
        <taxon>Ixodidae</taxon>
        <taxon>Ixodinae</taxon>
        <taxon>Ixodes</taxon>
    </lineage>
</organism>
<sequence length="400" mass="43887">MRRDAALTLKRTTSTSMDSVATLFWDEGDFPPLSARPVFDEETYRQGNEGEQRLALRLCVVIKKAFKSALGVPERTPTERLMKLGVHNTLEELKEAHIATQLKRLDGTANGSRTLPSEDLPREVRAKIKVSRIPRNMHPEANADWRRARSKALGRTWDRRSGTVYVDAAQGQDGIAMVAVSSSDGTKTISVASLKDIESAARAEEVAIALAIACNPRATVVTDSQAVNFAAGSIGPAAARLLRKYPPESVHVMRTPGHVRHGGNEAAHVTVRGLLPSRASPSRGDGVDDEASRRFPLPLKSLSREEHLIRRLQTDSLPTPDRLNAWYQSSHPSPACTHCGCERADAYHVVWACQKIPGLQQIKDPMTERWEAALRSEDASQQLLVVNLLAREAVGSKKAP</sequence>
<proteinExistence type="predicted"/>
<evidence type="ECO:0000313" key="1">
    <source>
        <dbReference type="EMBL" id="KAG0443030.1"/>
    </source>
</evidence>
<accession>A0AC60QUX7</accession>
<name>A0AC60QUX7_IXOPE</name>